<organism evidence="2 3">
    <name type="scientific">Candidatus Jacksonbacteria bacterium RIFCSPLOWO2_02_FULL_44_20</name>
    <dbReference type="NCBI Taxonomy" id="1798460"/>
    <lineage>
        <taxon>Bacteria</taxon>
        <taxon>Candidatus Jacksoniibacteriota</taxon>
    </lineage>
</organism>
<feature type="transmembrane region" description="Helical" evidence="1">
    <location>
        <begin position="44"/>
        <end position="66"/>
    </location>
</feature>
<dbReference type="Proteomes" id="UP000178315">
    <property type="component" value="Unassembled WGS sequence"/>
</dbReference>
<keyword evidence="1" id="KW-0472">Membrane</keyword>
<reference evidence="2 3" key="1">
    <citation type="journal article" date="2016" name="Nat. Commun.">
        <title>Thousands of microbial genomes shed light on interconnected biogeochemical processes in an aquifer system.</title>
        <authorList>
            <person name="Anantharaman K."/>
            <person name="Brown C.T."/>
            <person name="Hug L.A."/>
            <person name="Sharon I."/>
            <person name="Castelle C.J."/>
            <person name="Probst A.J."/>
            <person name="Thomas B.C."/>
            <person name="Singh A."/>
            <person name="Wilkins M.J."/>
            <person name="Karaoz U."/>
            <person name="Brodie E.L."/>
            <person name="Williams K.H."/>
            <person name="Hubbard S.S."/>
            <person name="Banfield J.F."/>
        </authorList>
    </citation>
    <scope>NUCLEOTIDE SEQUENCE [LARGE SCALE GENOMIC DNA]</scope>
</reference>
<evidence type="ECO:0000313" key="2">
    <source>
        <dbReference type="EMBL" id="OGY72431.1"/>
    </source>
</evidence>
<dbReference type="EMBL" id="MHJU01000035">
    <property type="protein sequence ID" value="OGY72431.1"/>
    <property type="molecule type" value="Genomic_DNA"/>
</dbReference>
<proteinExistence type="predicted"/>
<name>A0A1G2A6Q3_9BACT</name>
<dbReference type="AlphaFoldDB" id="A0A1G2A6Q3"/>
<accession>A0A1G2A6Q3</accession>
<comment type="caution">
    <text evidence="2">The sequence shown here is derived from an EMBL/GenBank/DDBJ whole genome shotgun (WGS) entry which is preliminary data.</text>
</comment>
<keyword evidence="1" id="KW-1133">Transmembrane helix</keyword>
<keyword evidence="1" id="KW-0812">Transmembrane</keyword>
<protein>
    <submittedName>
        <fullName evidence="2">Uncharacterized protein</fullName>
    </submittedName>
</protein>
<evidence type="ECO:0000313" key="3">
    <source>
        <dbReference type="Proteomes" id="UP000178315"/>
    </source>
</evidence>
<sequence length="70" mass="7890">MISIFTAHGVYLFNVGGHKCLNCQMLCSVEAILLAITPQGTQCFVFIFDLLTFDVIFFWMTLVIIAREKG</sequence>
<gene>
    <name evidence="2" type="ORF">A3H61_05230</name>
</gene>
<evidence type="ECO:0000256" key="1">
    <source>
        <dbReference type="SAM" id="Phobius"/>
    </source>
</evidence>